<dbReference type="EMBL" id="JANBPG010000011">
    <property type="protein sequence ID" value="KAJ1901918.1"/>
    <property type="molecule type" value="Genomic_DNA"/>
</dbReference>
<evidence type="ECO:0000313" key="1">
    <source>
        <dbReference type="EMBL" id="KAJ1901918.1"/>
    </source>
</evidence>
<comment type="caution">
    <text evidence="1">The sequence shown here is derived from an EMBL/GenBank/DDBJ whole genome shotgun (WGS) entry which is preliminary data.</text>
</comment>
<name>A0ACC1IW02_9FUNG</name>
<reference evidence="1" key="1">
    <citation type="submission" date="2022-07" db="EMBL/GenBank/DDBJ databases">
        <title>Phylogenomic reconstructions and comparative analyses of Kickxellomycotina fungi.</title>
        <authorList>
            <person name="Reynolds N.K."/>
            <person name="Stajich J.E."/>
            <person name="Barry K."/>
            <person name="Grigoriev I.V."/>
            <person name="Crous P."/>
            <person name="Smith M.E."/>
        </authorList>
    </citation>
    <scope>NUCLEOTIDE SEQUENCE</scope>
    <source>
        <strain evidence="1">Benny 63K</strain>
    </source>
</reference>
<protein>
    <submittedName>
        <fullName evidence="1">Uncharacterized protein</fullName>
    </submittedName>
</protein>
<sequence>MSDDKPESPTTPETIDKITISTADTSDIIYTTPDISPIEQMRTTTTSANMSAEAIAATPAVINGDSNPATAQKVISASGTSMSPSPSLITTAIETSSVEACVDSAQPNKAGHSLSQISAGNDMQVDHNAQYPVGTIVRQPSSRGLGGARTSTRTGPLRQLLPQEYLDDQLAVHERGSHDQRYNLQAVSEIDPNSPGMDSGVVGADVRSVHHHHQRSLSSSSLVNQQQQFAFSSPARAEDMLPVSARRTELSGVHSTHHLADPLDEHTSNPFIDSPEYPNSPSFSHQAEEEDIRMSETPPPGDNESLKGDSEYYRHGSFDEYPGDYSRGRVFRQDMPPHAYDIDQHIHHGSRSSTSPEGTESEMNRKEGVTMPAKSAVLYHAGYNSGRGAVWRFFRVVEARVSGNTDRAECLLCKKRMLGKSADMKKHIVIGCPNRRNISDDMRPILEIVKAELDNPKKRAKRNSNTPIVMRPDGTFGPEISAYNSSYSDISPIPSTMQVASSSQQPHNRMPAYARPYEYPSEPHRAAKMAKYSRGPMRGANGGPHMDGPGMGQGGPGAGPERAMHYSPLMNGHQHSAMPIPAQQAQYPRSQSGNPPMPMRMRSPEQAAVYGPRHAGAPNTPHLQLPMPSHQVIQQGGLAPHQSQPQSQSQSQQPLPQPVRPSSQVLHQQQMRGHGMGPPPAHQSQQPRFYSSGQQGGQAPPPASQQQHPAGHHSSQIPRQGNPGQASAGPLQPKQGQAQQQTPQHLQSSPRIVPGGVPYNRLKVKLQQRIPVFGVWLSIPSPVTARMLAQQGFDWACIDMEHTPTNPALMSEMIAAVASSGTCTPIVRVPSHSPEWFKWALDAGAQGIIVPMVNTAEEMRNAEQMCRYPPLGKRSMGAFLAPGMFNLRGPRAMNEYIERASRDILVIPQIESAEGVANLSGIIKAGGMDAIFIGPYDLSASMRAAQQDIPYQDALAHVEKIAHDGDVPIGIYASSGMTAWKKLNEGYTMLVAASDIDCLASSAAENLDRARGDNRPYR</sequence>
<evidence type="ECO:0000313" key="2">
    <source>
        <dbReference type="Proteomes" id="UP001150581"/>
    </source>
</evidence>
<dbReference type="Proteomes" id="UP001150581">
    <property type="component" value="Unassembled WGS sequence"/>
</dbReference>
<keyword evidence="2" id="KW-1185">Reference proteome</keyword>
<proteinExistence type="predicted"/>
<accession>A0ACC1IW02</accession>
<organism evidence="1 2">
    <name type="scientific">Kickxella alabastrina</name>
    <dbReference type="NCBI Taxonomy" id="61397"/>
    <lineage>
        <taxon>Eukaryota</taxon>
        <taxon>Fungi</taxon>
        <taxon>Fungi incertae sedis</taxon>
        <taxon>Zoopagomycota</taxon>
        <taxon>Kickxellomycotina</taxon>
        <taxon>Kickxellomycetes</taxon>
        <taxon>Kickxellales</taxon>
        <taxon>Kickxellaceae</taxon>
        <taxon>Kickxella</taxon>
    </lineage>
</organism>
<gene>
    <name evidence="1" type="ORF">LPJ66_000427</name>
</gene>